<dbReference type="AlphaFoldDB" id="A0A4R1HZ51"/>
<evidence type="ECO:0000313" key="3">
    <source>
        <dbReference type="EMBL" id="TCK22872.1"/>
    </source>
</evidence>
<keyword evidence="4" id="KW-1185">Reference proteome</keyword>
<sequence length="252" mass="26270">MTAPEPDAAPDVDTLGTRLAASARELVDRRTHRPVWTAGAAPVLARAAERPEPADRFRRVEQQAGLPALPGDPEPEWNPLGATVTDRLPPGLRAAGNAMRVRTAAPDAVPGADAVTSGDRTSFRDGAFRPDEPAGLGLVAHEAAHVEAAGRPGAAWRRSTAAGRADEERWARTVEREAVQRMPVAPPPPAPAAPAPSVPDVGAPQAHPMAAATDRDTVAPPPPPVAAAGAALSDAAYRELLRRLRVEIERGG</sequence>
<feature type="compositionally biased region" description="Basic and acidic residues" evidence="1">
    <location>
        <begin position="47"/>
        <end position="61"/>
    </location>
</feature>
<evidence type="ECO:0000256" key="1">
    <source>
        <dbReference type="SAM" id="MobiDB-lite"/>
    </source>
</evidence>
<feature type="compositionally biased region" description="Low complexity" evidence="1">
    <location>
        <begin position="103"/>
        <end position="116"/>
    </location>
</feature>
<reference evidence="3 4" key="1">
    <citation type="submission" date="2019-03" db="EMBL/GenBank/DDBJ databases">
        <title>Sequencing the genomes of 1000 actinobacteria strains.</title>
        <authorList>
            <person name="Klenk H.-P."/>
        </authorList>
    </citation>
    <scope>NUCLEOTIDE SEQUENCE [LARGE SCALE GENOMIC DNA]</scope>
    <source>
        <strain evidence="3 4">DSM 44969</strain>
    </source>
</reference>
<organism evidence="3 4">
    <name type="scientific">Pseudonocardia endophytica</name>
    <dbReference type="NCBI Taxonomy" id="401976"/>
    <lineage>
        <taxon>Bacteria</taxon>
        <taxon>Bacillati</taxon>
        <taxon>Actinomycetota</taxon>
        <taxon>Actinomycetes</taxon>
        <taxon>Pseudonocardiales</taxon>
        <taxon>Pseudonocardiaceae</taxon>
        <taxon>Pseudonocardia</taxon>
    </lineage>
</organism>
<name>A0A4R1HZ51_PSEEN</name>
<feature type="compositionally biased region" description="Pro residues" evidence="1">
    <location>
        <begin position="184"/>
        <end position="197"/>
    </location>
</feature>
<gene>
    <name evidence="3" type="ORF">EV378_6883</name>
</gene>
<evidence type="ECO:0000259" key="2">
    <source>
        <dbReference type="Pfam" id="PF13699"/>
    </source>
</evidence>
<feature type="region of interest" description="Disordered" evidence="1">
    <location>
        <begin position="47"/>
        <end position="78"/>
    </location>
</feature>
<dbReference type="Proteomes" id="UP000295560">
    <property type="component" value="Unassembled WGS sequence"/>
</dbReference>
<feature type="compositionally biased region" description="Basic and acidic residues" evidence="1">
    <location>
        <begin position="164"/>
        <end position="179"/>
    </location>
</feature>
<proteinExistence type="predicted"/>
<dbReference type="Pfam" id="PF13699">
    <property type="entry name" value="eCIS_core"/>
    <property type="match status" value="1"/>
</dbReference>
<feature type="domain" description="eCIS core" evidence="2">
    <location>
        <begin position="80"/>
        <end position="148"/>
    </location>
</feature>
<feature type="region of interest" description="Disordered" evidence="1">
    <location>
        <begin position="103"/>
        <end position="124"/>
    </location>
</feature>
<protein>
    <submittedName>
        <fullName evidence="3">Uncharacterized protein DUF4157</fullName>
    </submittedName>
</protein>
<accession>A0A4R1HZ51</accession>
<dbReference type="RefSeq" id="WP_132432022.1">
    <property type="nucleotide sequence ID" value="NZ_SMFZ01000002.1"/>
</dbReference>
<dbReference type="InterPro" id="IPR025295">
    <property type="entry name" value="eCIS_core_dom"/>
</dbReference>
<dbReference type="EMBL" id="SMFZ01000002">
    <property type="protein sequence ID" value="TCK22872.1"/>
    <property type="molecule type" value="Genomic_DNA"/>
</dbReference>
<feature type="region of interest" description="Disordered" evidence="1">
    <location>
        <begin position="150"/>
        <end position="230"/>
    </location>
</feature>
<evidence type="ECO:0000313" key="4">
    <source>
        <dbReference type="Proteomes" id="UP000295560"/>
    </source>
</evidence>
<comment type="caution">
    <text evidence="3">The sequence shown here is derived from an EMBL/GenBank/DDBJ whole genome shotgun (WGS) entry which is preliminary data.</text>
</comment>